<evidence type="ECO:0000313" key="1">
    <source>
        <dbReference type="EMBL" id="KAK5703131.1"/>
    </source>
</evidence>
<protein>
    <recommendedName>
        <fullName evidence="3">F-box domain-containing protein</fullName>
    </recommendedName>
</protein>
<comment type="caution">
    <text evidence="1">The sequence shown here is derived from an EMBL/GenBank/DDBJ whole genome shotgun (WGS) entry which is preliminary data.</text>
</comment>
<gene>
    <name evidence="1" type="ORF">LTR97_004080</name>
</gene>
<sequence length="239" mass="27157">MKACVHPTSKVVGSDQDRRPHLLFIPHEVRDHILEYVLVMPKTSVIELPVAYTYLTPTEEQCVRDYRALSATCRELREAARSRFFQANIFTHRLGWSLHPTKVAREIDRLHAGFGYIKHIAISVPCWFEGMPGNTLKGAVVELRLKDAVLVQGKVHVLEARSFDDFETTVSGVLRAPEQISPNAAPEDVRKQVERLCRPAIKRLEEGVLREAGLTTELFQLLRDDVESACPRTGLPRRR</sequence>
<dbReference type="AlphaFoldDB" id="A0AAN7WCN6"/>
<dbReference type="EMBL" id="JAVRQU010000005">
    <property type="protein sequence ID" value="KAK5703131.1"/>
    <property type="molecule type" value="Genomic_DNA"/>
</dbReference>
<name>A0AAN7WCN6_9PEZI</name>
<organism evidence="1 2">
    <name type="scientific">Elasticomyces elasticus</name>
    <dbReference type="NCBI Taxonomy" id="574655"/>
    <lineage>
        <taxon>Eukaryota</taxon>
        <taxon>Fungi</taxon>
        <taxon>Dikarya</taxon>
        <taxon>Ascomycota</taxon>
        <taxon>Pezizomycotina</taxon>
        <taxon>Dothideomycetes</taxon>
        <taxon>Dothideomycetidae</taxon>
        <taxon>Mycosphaerellales</taxon>
        <taxon>Teratosphaeriaceae</taxon>
        <taxon>Elasticomyces</taxon>
    </lineage>
</organism>
<accession>A0AAN7WCN6</accession>
<evidence type="ECO:0008006" key="3">
    <source>
        <dbReference type="Google" id="ProtNLM"/>
    </source>
</evidence>
<proteinExistence type="predicted"/>
<dbReference type="Proteomes" id="UP001310594">
    <property type="component" value="Unassembled WGS sequence"/>
</dbReference>
<evidence type="ECO:0000313" key="2">
    <source>
        <dbReference type="Proteomes" id="UP001310594"/>
    </source>
</evidence>
<reference evidence="1" key="1">
    <citation type="submission" date="2023-08" db="EMBL/GenBank/DDBJ databases">
        <title>Black Yeasts Isolated from many extreme environments.</title>
        <authorList>
            <person name="Coleine C."/>
            <person name="Stajich J.E."/>
            <person name="Selbmann L."/>
        </authorList>
    </citation>
    <scope>NUCLEOTIDE SEQUENCE</scope>
    <source>
        <strain evidence="1">CCFEE 5810</strain>
    </source>
</reference>